<dbReference type="GeneID" id="75009100"/>
<dbReference type="PANTHER" id="PTHR45947">
    <property type="entry name" value="SULFOQUINOVOSYL TRANSFERASE SQD2"/>
    <property type="match status" value="1"/>
</dbReference>
<gene>
    <name evidence="6" type="ORF">CBE74_11060</name>
</gene>
<protein>
    <submittedName>
        <fullName evidence="6">Glycosyltransferase family 4 protein</fullName>
    </submittedName>
</protein>
<dbReference type="GO" id="GO:0016758">
    <property type="term" value="F:hexosyltransferase activity"/>
    <property type="evidence" value="ECO:0007669"/>
    <property type="project" value="TreeGrafter"/>
</dbReference>
<dbReference type="EMBL" id="CP021417">
    <property type="protein sequence ID" value="ARU46891.1"/>
    <property type="molecule type" value="Genomic_DNA"/>
</dbReference>
<accession>A0A7U5K9U7</accession>
<dbReference type="GO" id="GO:1901137">
    <property type="term" value="P:carbohydrate derivative biosynthetic process"/>
    <property type="evidence" value="ECO:0007669"/>
    <property type="project" value="UniProtKB-ARBA"/>
</dbReference>
<sequence>MKILLLCWRDTTHPQGGGSERYLERVAEYCARHGHEVVFRTSSYTDAPRRSMRDGVRFSRSGGKFGVYPKAALGMLAGRVGFGTMRGVDVVVDTQNGIPFFAALFSGKPTILLTHHCHREQWPVAGKILAKLGWFLESQVSPWLHQSLRYVTVSQPSKDELVGLGVDPDRVDIIRNGVDHPPTHMRLEDDGRLHLVTLSRLVPHKRIEDAIEVVRSLDGVVLDIIGSGWWGQQLRDKAADIADRVVFHGQVSEEYKHALLDRAAIHLMPSRKEGWGLAVIEAAQHRVPTIGYRSSGGLVDSVREGGVLVGDRDEFVAETRRLLADSDRREALGALAYEAVQDYSWDDTGRRFLDLVERVAHAPATPTPSTSHNEASDTPTQ</sequence>
<evidence type="ECO:0000313" key="6">
    <source>
        <dbReference type="EMBL" id="ARU46891.1"/>
    </source>
</evidence>
<dbReference type="SUPFAM" id="SSF53756">
    <property type="entry name" value="UDP-Glycosyltransferase/glycogen phosphorylase"/>
    <property type="match status" value="1"/>
</dbReference>
<keyword evidence="1" id="KW-0328">Glycosyltransferase</keyword>
<dbReference type="GO" id="GO:1903509">
    <property type="term" value="P:liposaccharide metabolic process"/>
    <property type="evidence" value="ECO:0007669"/>
    <property type="project" value="UniProtKB-ARBA"/>
</dbReference>
<dbReference type="AlphaFoldDB" id="A0A7U5K9U7"/>
<feature type="domain" description="Glycosyltransferase subfamily 4-like N-terminal" evidence="5">
    <location>
        <begin position="17"/>
        <end position="179"/>
    </location>
</feature>
<dbReference type="InterPro" id="IPR001296">
    <property type="entry name" value="Glyco_trans_1"/>
</dbReference>
<dbReference type="CDD" id="cd03801">
    <property type="entry name" value="GT4_PimA-like"/>
    <property type="match status" value="1"/>
</dbReference>
<reference evidence="6 7" key="2">
    <citation type="journal article" date="2020" name="Antonie Van Leeuwenhoek">
        <title>Phylogenomic characterisation of a novel corynebacterial species pathogenic to animals.</title>
        <authorList>
            <person name="Moller J."/>
            <person name="Musella L."/>
            <person name="Melnikov V."/>
            <person name="Geissdorfer W."/>
            <person name="Burkovski A."/>
            <person name="Sangal V."/>
        </authorList>
    </citation>
    <scope>NUCLEOTIDE SEQUENCE [LARGE SCALE GENOMIC DNA]</scope>
    <source>
        <strain evidence="6 7">PO100/5</strain>
    </source>
</reference>
<dbReference type="KEGG" id="csil:CBE74_11060"/>
<dbReference type="Proteomes" id="UP000195652">
    <property type="component" value="Chromosome"/>
</dbReference>
<dbReference type="InterPro" id="IPR050194">
    <property type="entry name" value="Glycosyltransferase_grp1"/>
</dbReference>
<evidence type="ECO:0000259" key="5">
    <source>
        <dbReference type="Pfam" id="PF13439"/>
    </source>
</evidence>
<reference evidence="6 7" key="4">
    <citation type="journal article" date="2020" name="PLoS ONE">
        <title>Taxonomic classification of strain PO100/5 shows a broader geographic distribution and genetic markers of the recently described Corynebacterium silvaticum.</title>
        <authorList>
            <person name="Viana M.V.C."/>
            <person name="Profeta R."/>
            <person name="da Silva A.L."/>
            <person name="Hurtado R."/>
            <person name="Cerqueira J.C."/>
            <person name="Ribeiro B.F.S."/>
            <person name="Almeida M.O."/>
            <person name="Morais-Rodrigues F."/>
            <person name="Soares S.C."/>
            <person name="Oliveira M."/>
            <person name="Tavares L."/>
            <person name="Figueiredo H."/>
            <person name="Wattam A.R."/>
            <person name="Barh D."/>
            <person name="Ghosh P."/>
            <person name="Silva A."/>
            <person name="Azevedo V."/>
        </authorList>
    </citation>
    <scope>NUCLEOTIDE SEQUENCE [LARGE SCALE GENOMIC DNA]</scope>
    <source>
        <strain evidence="6 7">PO100/5</strain>
    </source>
</reference>
<keyword evidence="2" id="KW-0808">Transferase</keyword>
<name>A0A7U5K9U7_9CORY</name>
<evidence type="ECO:0000313" key="7">
    <source>
        <dbReference type="Proteomes" id="UP000195652"/>
    </source>
</evidence>
<reference evidence="6 7" key="3">
    <citation type="journal article" date="2020" name="Int. J. Syst. Evol. Microbiol.">
        <title>Corynebacterium silvaticum sp. nov., a unique group of NTTB corynebacteria in wild boar and roe deer.</title>
        <authorList>
            <person name="Dangel A."/>
            <person name="Berger A."/>
            <person name="Rau J."/>
            <person name="Eisenberg T."/>
            <person name="Kampfer P."/>
            <person name="Margos G."/>
            <person name="Contzen M."/>
            <person name="Busse H.J."/>
            <person name="Konrad R."/>
            <person name="Peters M."/>
            <person name="Sting R."/>
            <person name="Sing A."/>
        </authorList>
    </citation>
    <scope>NUCLEOTIDE SEQUENCE [LARGE SCALE GENOMIC DNA]</scope>
    <source>
        <strain evidence="6 7">PO100/5</strain>
    </source>
</reference>
<dbReference type="Pfam" id="PF13439">
    <property type="entry name" value="Glyco_transf_4"/>
    <property type="match status" value="1"/>
</dbReference>
<evidence type="ECO:0000256" key="1">
    <source>
        <dbReference type="ARBA" id="ARBA00022676"/>
    </source>
</evidence>
<reference evidence="6 7" key="1">
    <citation type="journal article" date="2014" name="BMC Vet. Res.">
        <title>First report of Corynebacterium pseudotuberculosis from caseous lymphadenitis lesions in Black Alentejano pig (Sus scrofa domesticus).</title>
        <authorList>
            <person name="Oliveira M."/>
            <person name="Barroco C."/>
            <person name="Mottola C."/>
            <person name="Santos R."/>
            <person name="Lemsaddek A."/>
            <person name="Tavares L."/>
            <person name="Semedo-Lemsaddek T."/>
        </authorList>
    </citation>
    <scope>NUCLEOTIDE SEQUENCE [LARGE SCALE GENOMIC DNA]</scope>
    <source>
        <strain evidence="6 7">PO100/5</strain>
    </source>
</reference>
<dbReference type="PANTHER" id="PTHR45947:SF3">
    <property type="entry name" value="SULFOQUINOVOSYL TRANSFERASE SQD2"/>
    <property type="match status" value="1"/>
</dbReference>
<dbReference type="InterPro" id="IPR028098">
    <property type="entry name" value="Glyco_trans_4-like_N"/>
</dbReference>
<feature type="compositionally biased region" description="Polar residues" evidence="3">
    <location>
        <begin position="367"/>
        <end position="381"/>
    </location>
</feature>
<evidence type="ECO:0000259" key="4">
    <source>
        <dbReference type="Pfam" id="PF00534"/>
    </source>
</evidence>
<keyword evidence="7" id="KW-1185">Reference proteome</keyword>
<dbReference type="Gene3D" id="3.40.50.2000">
    <property type="entry name" value="Glycogen Phosphorylase B"/>
    <property type="match status" value="2"/>
</dbReference>
<feature type="region of interest" description="Disordered" evidence="3">
    <location>
        <begin position="362"/>
        <end position="381"/>
    </location>
</feature>
<proteinExistence type="predicted"/>
<dbReference type="Pfam" id="PF00534">
    <property type="entry name" value="Glycos_transf_1"/>
    <property type="match status" value="1"/>
</dbReference>
<dbReference type="RefSeq" id="WP_087454669.1">
    <property type="nucleotide sequence ID" value="NZ_CP021417.2"/>
</dbReference>
<organism evidence="6 7">
    <name type="scientific">Corynebacterium silvaticum</name>
    <dbReference type="NCBI Taxonomy" id="2320431"/>
    <lineage>
        <taxon>Bacteria</taxon>
        <taxon>Bacillati</taxon>
        <taxon>Actinomycetota</taxon>
        <taxon>Actinomycetes</taxon>
        <taxon>Mycobacteriales</taxon>
        <taxon>Corynebacteriaceae</taxon>
        <taxon>Corynebacterium</taxon>
    </lineage>
</organism>
<evidence type="ECO:0000256" key="2">
    <source>
        <dbReference type="ARBA" id="ARBA00022679"/>
    </source>
</evidence>
<feature type="domain" description="Glycosyl transferase family 1" evidence="4">
    <location>
        <begin position="189"/>
        <end position="337"/>
    </location>
</feature>
<evidence type="ECO:0000256" key="3">
    <source>
        <dbReference type="SAM" id="MobiDB-lite"/>
    </source>
</evidence>